<dbReference type="PIRSF" id="PIRSF015582">
    <property type="entry name" value="Cit_lyase_B"/>
    <property type="match status" value="1"/>
</dbReference>
<dbReference type="Proteomes" id="UP000032300">
    <property type="component" value="Chromosome"/>
</dbReference>
<dbReference type="AlphaFoldDB" id="A0A7U4J9K9"/>
<feature type="domain" description="HpcH/HpaI aldolase/citrate lyase" evidence="7">
    <location>
        <begin position="9"/>
        <end position="211"/>
    </location>
</feature>
<dbReference type="KEGG" id="sphi:TS85_14850"/>
<keyword evidence="8" id="KW-0456">Lyase</keyword>
<dbReference type="PANTHER" id="PTHR32308">
    <property type="entry name" value="LYASE BETA SUBUNIT, PUTATIVE (AFU_ORTHOLOGUE AFUA_4G13030)-RELATED"/>
    <property type="match status" value="1"/>
</dbReference>
<proteinExistence type="inferred from homology"/>
<evidence type="ECO:0000259" key="7">
    <source>
        <dbReference type="Pfam" id="PF03328"/>
    </source>
</evidence>
<keyword evidence="4 6" id="KW-0460">Magnesium</keyword>
<evidence type="ECO:0000256" key="3">
    <source>
        <dbReference type="ARBA" id="ARBA00022723"/>
    </source>
</evidence>
<dbReference type="Gene3D" id="3.20.20.60">
    <property type="entry name" value="Phosphoenolpyruvate-binding domains"/>
    <property type="match status" value="1"/>
</dbReference>
<dbReference type="GO" id="GO:0016829">
    <property type="term" value="F:lyase activity"/>
    <property type="evidence" value="ECO:0007669"/>
    <property type="project" value="UniProtKB-KW"/>
</dbReference>
<dbReference type="SUPFAM" id="SSF51621">
    <property type="entry name" value="Phosphoenolpyruvate/pyruvate domain"/>
    <property type="match status" value="1"/>
</dbReference>
<dbReference type="InterPro" id="IPR005000">
    <property type="entry name" value="Aldolase/citrate-lyase_domain"/>
</dbReference>
<comment type="cofactor">
    <cofactor evidence="1">
        <name>Mg(2+)</name>
        <dbReference type="ChEBI" id="CHEBI:18420"/>
    </cofactor>
</comment>
<feature type="binding site" evidence="6">
    <location>
        <position position="119"/>
    </location>
    <ligand>
        <name>Mg(2+)</name>
        <dbReference type="ChEBI" id="CHEBI:18420"/>
    </ligand>
</feature>
<gene>
    <name evidence="8" type="ORF">TS85_14850</name>
</gene>
<evidence type="ECO:0000313" key="9">
    <source>
        <dbReference type="Proteomes" id="UP000032300"/>
    </source>
</evidence>
<evidence type="ECO:0000256" key="6">
    <source>
        <dbReference type="PIRSR" id="PIRSR015582-2"/>
    </source>
</evidence>
<accession>A0A7U4J9K9</accession>
<evidence type="ECO:0000256" key="2">
    <source>
        <dbReference type="ARBA" id="ARBA00005568"/>
    </source>
</evidence>
<organism evidence="8 9">
    <name type="scientific">Sphingomonas hengshuiensis</name>
    <dbReference type="NCBI Taxonomy" id="1609977"/>
    <lineage>
        <taxon>Bacteria</taxon>
        <taxon>Pseudomonadati</taxon>
        <taxon>Pseudomonadota</taxon>
        <taxon>Alphaproteobacteria</taxon>
        <taxon>Sphingomonadales</taxon>
        <taxon>Sphingomonadaceae</taxon>
        <taxon>Sphingomonas</taxon>
    </lineage>
</organism>
<keyword evidence="9" id="KW-1185">Reference proteome</keyword>
<dbReference type="InterPro" id="IPR015813">
    <property type="entry name" value="Pyrv/PenolPyrv_kinase-like_dom"/>
</dbReference>
<evidence type="ECO:0000256" key="4">
    <source>
        <dbReference type="ARBA" id="ARBA00022842"/>
    </source>
</evidence>
<comment type="similarity">
    <text evidence="2">Belongs to the HpcH/HpaI aldolase family.</text>
</comment>
<reference evidence="8 9" key="1">
    <citation type="journal article" date="2015" name="Int. J. Syst. Evol. Microbiol.">
        <title>Sphingomonas hengshuiensis sp. nov., isolated from lake wetland.</title>
        <authorList>
            <person name="Wei S."/>
            <person name="Wang T."/>
            <person name="Liu H."/>
            <person name="Zhang C."/>
            <person name="Guo J."/>
            <person name="Wang Q."/>
            <person name="Liang K."/>
            <person name="Zhang Z."/>
        </authorList>
    </citation>
    <scope>NUCLEOTIDE SEQUENCE [LARGE SCALE GENOMIC DNA]</scope>
    <source>
        <strain evidence="8 9">WHSC-8</strain>
    </source>
</reference>
<sequence length="270" mass="27994">MQTVDRLTTLLFVPGTRPDRFAKALASGADAVCIDLEDSVPAEGKAAARAAVIGAMDADFALRINGLTTRAGLADLLALAEAETMPRLLLVPKVESAAEIAMLRAILEDRTPPIVPLIETARGLREAHAIAAAPGVAAMMFGGGDLSAELGVALAWGPLVHARSAFVLACAEGGVPAIDVPFITLDNVEGLAAETRAAKALGFAAKAAIHPAQIAPIHAILRPTADEIAEARAALAAFDAGGGRAIRFNGQMLEAPIVRRFRRILNNAEH</sequence>
<protein>
    <submittedName>
        <fullName evidence="8">Citryl-CoA lyase</fullName>
    </submittedName>
</protein>
<dbReference type="Pfam" id="PF03328">
    <property type="entry name" value="HpcH_HpaI"/>
    <property type="match status" value="1"/>
</dbReference>
<dbReference type="PANTHER" id="PTHR32308:SF0">
    <property type="entry name" value="HPCH_HPAI ALDOLASE_CITRATE LYASE DOMAIN-CONTAINING PROTEIN"/>
    <property type="match status" value="1"/>
</dbReference>
<dbReference type="EMBL" id="CP010836">
    <property type="protein sequence ID" value="AJP72780.1"/>
    <property type="molecule type" value="Genomic_DNA"/>
</dbReference>
<keyword evidence="3 6" id="KW-0479">Metal-binding</keyword>
<dbReference type="GO" id="GO:0006107">
    <property type="term" value="P:oxaloacetate metabolic process"/>
    <property type="evidence" value="ECO:0007669"/>
    <property type="project" value="TreeGrafter"/>
</dbReference>
<dbReference type="GO" id="GO:0000287">
    <property type="term" value="F:magnesium ion binding"/>
    <property type="evidence" value="ECO:0007669"/>
    <property type="project" value="TreeGrafter"/>
</dbReference>
<evidence type="ECO:0000256" key="1">
    <source>
        <dbReference type="ARBA" id="ARBA00001946"/>
    </source>
</evidence>
<dbReference type="InterPro" id="IPR040442">
    <property type="entry name" value="Pyrv_kinase-like_dom_sf"/>
</dbReference>
<dbReference type="OrthoDB" id="9800547at2"/>
<reference evidence="8 9" key="2">
    <citation type="submission" date="2015-02" db="EMBL/GenBank/DDBJ databases">
        <title>The complete genome of Sphingomonas hengshuiensis sp. WHSC-8 isolated from soil of Hengshui Lake.</title>
        <authorList>
            <person name="Wei S."/>
            <person name="Guo J."/>
            <person name="Su C."/>
            <person name="Wu R."/>
            <person name="Zhang Z."/>
            <person name="Liang K."/>
            <person name="Li H."/>
            <person name="Wang T."/>
            <person name="Liu H."/>
            <person name="Zhang C."/>
            <person name="Li Z."/>
            <person name="Wang Q."/>
            <person name="Meng J."/>
        </authorList>
    </citation>
    <scope>NUCLEOTIDE SEQUENCE [LARGE SCALE GENOMIC DNA]</scope>
    <source>
        <strain evidence="8 9">WHSC-8</strain>
    </source>
</reference>
<dbReference type="InterPro" id="IPR011206">
    <property type="entry name" value="Citrate_lyase_beta/mcl1/mcl2"/>
</dbReference>
<evidence type="ECO:0000313" key="8">
    <source>
        <dbReference type="EMBL" id="AJP72780.1"/>
    </source>
</evidence>
<feature type="binding site" evidence="5">
    <location>
        <position position="119"/>
    </location>
    <ligand>
        <name>substrate</name>
    </ligand>
</feature>
<feature type="binding site" evidence="6">
    <location>
        <position position="145"/>
    </location>
    <ligand>
        <name>Mg(2+)</name>
        <dbReference type="ChEBI" id="CHEBI:18420"/>
    </ligand>
</feature>
<name>A0A7U4J9K9_9SPHN</name>
<evidence type="ECO:0000256" key="5">
    <source>
        <dbReference type="PIRSR" id="PIRSR015582-1"/>
    </source>
</evidence>
<feature type="binding site" evidence="5">
    <location>
        <position position="63"/>
    </location>
    <ligand>
        <name>substrate</name>
    </ligand>
</feature>